<dbReference type="InterPro" id="IPR029063">
    <property type="entry name" value="SAM-dependent_MTases_sf"/>
</dbReference>
<evidence type="ECO:0000313" key="3">
    <source>
        <dbReference type="EMBL" id="SCN45048.1"/>
    </source>
</evidence>
<evidence type="ECO:0000313" key="5">
    <source>
        <dbReference type="Proteomes" id="UP000219813"/>
    </source>
</evidence>
<dbReference type="AlphaFoldDB" id="A0A1A8VUD8"/>
<dbReference type="VEuPathDB" id="PlasmoDB:PmUG01_10037500"/>
<name>A0A1A8VUD8_PLAMA</name>
<dbReference type="SUPFAM" id="SSF53335">
    <property type="entry name" value="S-adenosyl-L-methionine-dependent methyltransferases"/>
    <property type="match status" value="1"/>
</dbReference>
<evidence type="ECO:0000313" key="4">
    <source>
        <dbReference type="Proteomes" id="UP000078597"/>
    </source>
</evidence>
<evidence type="ECO:0000313" key="2">
    <source>
        <dbReference type="EMBL" id="SBS83296.1"/>
    </source>
</evidence>
<feature type="compositionally biased region" description="Basic and acidic residues" evidence="1">
    <location>
        <begin position="380"/>
        <end position="390"/>
    </location>
</feature>
<dbReference type="OrthoDB" id="363639at2759"/>
<dbReference type="EMBL" id="FLQW01000333">
    <property type="protein sequence ID" value="SBS83296.1"/>
    <property type="molecule type" value="Genomic_DNA"/>
</dbReference>
<dbReference type="EMBL" id="LT594631">
    <property type="protein sequence ID" value="SCN45048.1"/>
    <property type="molecule type" value="Genomic_DNA"/>
</dbReference>
<sequence length="543" mass="63876">MAKCKMLMKYNLNKIFMNTKIIKNWKRFHSGIKSLLNYNEEKVYKYCCVVPYKYDNILSLERIYDEKYVHIFSENNVEIESNLQYLYKLLINSRTVEQIRLEIHNSYCAYENNFINDIKNVNWCAFIPFSNVFVEPQINIRSIKSRLYHTCMLKNIILNVIKRQQQLYIEKNGDQNIFLKKKKVDPSKLQPLKINVLFKYNELKININISNDLNKRIFVAYKNQHSLKSTIVASAIFKINIFKYINPKKKLYIIDPFCNDGTVLLEILSILWSIPRGSPSINYPILTFPIHSPSIFYNVLNEVYIGQNEHLNDVYFLGIDENIDQVNQAKENLKRFFETMPLDVNENASSFVSISSSENYERSGEYAKKSVAHTGSSGKNGEKSGESEERSGEFYECDKLINGEGKNFKRINNFSYKFNAISTKEMNEIFHHKIDSNLSHNMFLSKNVKFCSINFLKLNNITENCILITNILNKDKKTISKFEKLLMKSDILNAYVFSQEKYMEKTQLKFKLILRFVSNGQYVLFLQLFNKPRKKMYDDGEDD</sequence>
<dbReference type="OMA" id="HNSYCAY"/>
<organism evidence="2 4">
    <name type="scientific">Plasmodium malariae</name>
    <dbReference type="NCBI Taxonomy" id="5858"/>
    <lineage>
        <taxon>Eukaryota</taxon>
        <taxon>Sar</taxon>
        <taxon>Alveolata</taxon>
        <taxon>Apicomplexa</taxon>
        <taxon>Aconoidasida</taxon>
        <taxon>Haemosporida</taxon>
        <taxon>Plasmodiidae</taxon>
        <taxon>Plasmodium</taxon>
        <taxon>Plasmodium (Plasmodium)</taxon>
    </lineage>
</organism>
<dbReference type="KEGG" id="pmal:PMUG01_10037500"/>
<dbReference type="Proteomes" id="UP000078597">
    <property type="component" value="Unassembled WGS sequence"/>
</dbReference>
<dbReference type="GeneID" id="39869375"/>
<dbReference type="Proteomes" id="UP000219813">
    <property type="component" value="Chromosome 10"/>
</dbReference>
<gene>
    <name evidence="3" type="primary">PmUG01_10037500</name>
    <name evidence="2" type="ORF">PMALA_006230</name>
    <name evidence="3" type="ORF">PMUG01_10037500</name>
</gene>
<reference evidence="2" key="2">
    <citation type="submission" date="2016-05" db="EMBL/GenBank/DDBJ databases">
        <authorList>
            <person name="Lavstsen T."/>
            <person name="Jespersen J.S."/>
        </authorList>
    </citation>
    <scope>NUCLEOTIDE SEQUENCE [LARGE SCALE GENOMIC DNA]</scope>
</reference>
<reference evidence="4" key="1">
    <citation type="submission" date="2016-05" db="EMBL/GenBank/DDBJ databases">
        <authorList>
            <person name="Naeem Raeece"/>
        </authorList>
    </citation>
    <scope>NUCLEOTIDE SEQUENCE [LARGE SCALE GENOMIC DNA]</scope>
</reference>
<proteinExistence type="predicted"/>
<keyword evidence="5" id="KW-1185">Reference proteome</keyword>
<accession>A0A1A8VUD8</accession>
<evidence type="ECO:0000256" key="1">
    <source>
        <dbReference type="SAM" id="MobiDB-lite"/>
    </source>
</evidence>
<protein>
    <submittedName>
        <fullName evidence="2">Uncharacterized protein</fullName>
    </submittedName>
</protein>
<dbReference type="RefSeq" id="XP_028862149.1">
    <property type="nucleotide sequence ID" value="XM_029005573.1"/>
</dbReference>
<dbReference type="Gene3D" id="3.30.2130.30">
    <property type="match status" value="1"/>
</dbReference>
<reference evidence="3 5" key="3">
    <citation type="submission" date="2016-06" db="EMBL/GenBank/DDBJ databases">
        <authorList>
            <consortium name="Pathogen Informatics"/>
        </authorList>
    </citation>
    <scope>NUCLEOTIDE SEQUENCE [LARGE SCALE GENOMIC DNA]</scope>
</reference>
<feature type="region of interest" description="Disordered" evidence="1">
    <location>
        <begin position="365"/>
        <end position="390"/>
    </location>
</feature>